<evidence type="ECO:0000313" key="1">
    <source>
        <dbReference type="EMBL" id="EHH06267.1"/>
    </source>
</evidence>
<dbReference type="KEGG" id="mamo:A6B35_32920"/>
<reference evidence="1 2" key="1">
    <citation type="journal article" date="2012" name="J. Bacteriol.">
        <title>Draft Genome Sequence of Plant Growth-Promoting Rhizobium Mesorhizobium amorphae, Isolated from Zinc-Lead Mine Tailings.</title>
        <authorList>
            <person name="Hao X."/>
            <person name="Lin Y."/>
            <person name="Johnstone L."/>
            <person name="Baltrus D.A."/>
            <person name="Miller S.J."/>
            <person name="Wei G."/>
            <person name="Rensing C."/>
        </authorList>
    </citation>
    <scope>NUCLEOTIDE SEQUENCE [LARGE SCALE GENOMIC DNA]</scope>
    <source>
        <strain evidence="1 2">CCNWGS0123</strain>
    </source>
</reference>
<dbReference type="AlphaFoldDB" id="G6YIH0"/>
<sequence length="112" mass="11888">MVCIEHLLVSLEPEQIGLDFGVLRLLLILLNILGEPMGEESASHGAPAMPLQPITQSGKTTSLSVDGVRLNPACRLFRCSPHVDESRVCGIGSQAVAAGRQDVSGLNIPKFV</sequence>
<proteinExistence type="predicted"/>
<gene>
    <name evidence="1" type="ORF">MEA186_28962</name>
</gene>
<name>G6YIH0_9HYPH</name>
<evidence type="ECO:0000313" key="2">
    <source>
        <dbReference type="Proteomes" id="UP000002949"/>
    </source>
</evidence>
<dbReference type="Proteomes" id="UP000002949">
    <property type="component" value="Unassembled WGS sequence"/>
</dbReference>
<dbReference type="EMBL" id="AGSN01000202">
    <property type="protein sequence ID" value="EHH06267.1"/>
    <property type="molecule type" value="Genomic_DNA"/>
</dbReference>
<organism evidence="1 2">
    <name type="scientific">Mesorhizobium amorphae CCNWGS0123</name>
    <dbReference type="NCBI Taxonomy" id="1082933"/>
    <lineage>
        <taxon>Bacteria</taxon>
        <taxon>Pseudomonadati</taxon>
        <taxon>Pseudomonadota</taxon>
        <taxon>Alphaproteobacteria</taxon>
        <taxon>Hyphomicrobiales</taxon>
        <taxon>Phyllobacteriaceae</taxon>
        <taxon>Mesorhizobium</taxon>
    </lineage>
</organism>
<accession>G6YIH0</accession>
<keyword evidence="2" id="KW-1185">Reference proteome</keyword>
<protein>
    <submittedName>
        <fullName evidence="1">Uncharacterized protein</fullName>
    </submittedName>
</protein>